<keyword evidence="1" id="KW-0805">Transcription regulation</keyword>
<dbReference type="GO" id="GO:0003677">
    <property type="term" value="F:DNA binding"/>
    <property type="evidence" value="ECO:0007669"/>
    <property type="project" value="UniProtKB-KW"/>
</dbReference>
<dbReference type="Gene3D" id="3.40.50.2300">
    <property type="match status" value="2"/>
</dbReference>
<feature type="region of interest" description="Disordered" evidence="4">
    <location>
        <begin position="1"/>
        <end position="58"/>
    </location>
</feature>
<evidence type="ECO:0000313" key="7">
    <source>
        <dbReference type="Proteomes" id="UP001551482"/>
    </source>
</evidence>
<dbReference type="PANTHER" id="PTHR30146">
    <property type="entry name" value="LACI-RELATED TRANSCRIPTIONAL REPRESSOR"/>
    <property type="match status" value="1"/>
</dbReference>
<evidence type="ECO:0000259" key="5">
    <source>
        <dbReference type="PROSITE" id="PS50932"/>
    </source>
</evidence>
<accession>A0ABV3DB31</accession>
<reference evidence="6 7" key="1">
    <citation type="submission" date="2024-06" db="EMBL/GenBank/DDBJ databases">
        <title>The Natural Products Discovery Center: Release of the First 8490 Sequenced Strains for Exploring Actinobacteria Biosynthetic Diversity.</title>
        <authorList>
            <person name="Kalkreuter E."/>
            <person name="Kautsar S.A."/>
            <person name="Yang D."/>
            <person name="Bader C.D."/>
            <person name="Teijaro C.N."/>
            <person name="Fluegel L."/>
            <person name="Davis C.M."/>
            <person name="Simpson J.R."/>
            <person name="Lauterbach L."/>
            <person name="Steele A.D."/>
            <person name="Gui C."/>
            <person name="Meng S."/>
            <person name="Li G."/>
            <person name="Viehrig K."/>
            <person name="Ye F."/>
            <person name="Su P."/>
            <person name="Kiefer A.F."/>
            <person name="Nichols A."/>
            <person name="Cepeda A.J."/>
            <person name="Yan W."/>
            <person name="Fan B."/>
            <person name="Jiang Y."/>
            <person name="Adhikari A."/>
            <person name="Zheng C.-J."/>
            <person name="Schuster L."/>
            <person name="Cowan T.M."/>
            <person name="Smanski M.J."/>
            <person name="Chevrette M.G."/>
            <person name="De Carvalho L.P.S."/>
            <person name="Shen B."/>
        </authorList>
    </citation>
    <scope>NUCLEOTIDE SEQUENCE [LARGE SCALE GENOMIC DNA]</scope>
    <source>
        <strain evidence="6 7">NPDC048946</strain>
    </source>
</reference>
<evidence type="ECO:0000256" key="2">
    <source>
        <dbReference type="ARBA" id="ARBA00023125"/>
    </source>
</evidence>
<dbReference type="InterPro" id="IPR046335">
    <property type="entry name" value="LacI/GalR-like_sensor"/>
</dbReference>
<dbReference type="InterPro" id="IPR000843">
    <property type="entry name" value="HTH_LacI"/>
</dbReference>
<dbReference type="Pfam" id="PF00356">
    <property type="entry name" value="LacI"/>
    <property type="match status" value="1"/>
</dbReference>
<keyword evidence="3" id="KW-0804">Transcription</keyword>
<organism evidence="6 7">
    <name type="scientific">Streptodolium elevatio</name>
    <dbReference type="NCBI Taxonomy" id="3157996"/>
    <lineage>
        <taxon>Bacteria</taxon>
        <taxon>Bacillati</taxon>
        <taxon>Actinomycetota</taxon>
        <taxon>Actinomycetes</taxon>
        <taxon>Kitasatosporales</taxon>
        <taxon>Streptomycetaceae</taxon>
        <taxon>Streptodolium</taxon>
    </lineage>
</organism>
<dbReference type="Proteomes" id="UP001551482">
    <property type="component" value="Unassembled WGS sequence"/>
</dbReference>
<evidence type="ECO:0000256" key="1">
    <source>
        <dbReference type="ARBA" id="ARBA00023015"/>
    </source>
</evidence>
<feature type="compositionally biased region" description="Low complexity" evidence="4">
    <location>
        <begin position="23"/>
        <end position="58"/>
    </location>
</feature>
<evidence type="ECO:0000256" key="3">
    <source>
        <dbReference type="ARBA" id="ARBA00023163"/>
    </source>
</evidence>
<dbReference type="SUPFAM" id="SSF47413">
    <property type="entry name" value="lambda repressor-like DNA-binding domains"/>
    <property type="match status" value="1"/>
</dbReference>
<comment type="caution">
    <text evidence="6">The sequence shown here is derived from an EMBL/GenBank/DDBJ whole genome shotgun (WGS) entry which is preliminary data.</text>
</comment>
<dbReference type="SUPFAM" id="SSF53822">
    <property type="entry name" value="Periplasmic binding protein-like I"/>
    <property type="match status" value="1"/>
</dbReference>
<dbReference type="CDD" id="cd01392">
    <property type="entry name" value="HTH_LacI"/>
    <property type="match status" value="1"/>
</dbReference>
<proteinExistence type="predicted"/>
<sequence length="405" mass="42702">MTKSPRKRVPRTASTPAAGPQPDAFGASGDAAAGSAATAADTLDSPDTAGAADPAGAAEGTRPIIGAVTGADVARAAGVSRATVSYAMNDTADARIPEETRRRVRDIARDLGYEPRSDARSLRRGRTDLVVLPTYNVPFGRLLNDFVDGLARELHRLGHTLITYGDSDTRPEAAARAWAALRPAAVVVMPSRLTERSTEYLTARGITVVALSMGADVAGGASMVLDGEIAHAGYVAGRHLVESGRRDIAVIVPREPTEREAGLAALGHGRLEGVRRAAEEAPHPVRIREIEMHETPEEAAAVVASWSSGDRPDAVFGYNDEYGALLLGALHDAGVRVPEDIALVGTDDLPLCEMVRPRLSSVAFSATVPLATIAERIADAVKQPPRITPDRLSVWEATLRARDSS</sequence>
<keyword evidence="2 6" id="KW-0238">DNA-binding</keyword>
<evidence type="ECO:0000256" key="4">
    <source>
        <dbReference type="SAM" id="MobiDB-lite"/>
    </source>
</evidence>
<protein>
    <submittedName>
        <fullName evidence="6">LacI family DNA-binding transcriptional regulator</fullName>
    </submittedName>
</protein>
<dbReference type="PANTHER" id="PTHR30146:SF153">
    <property type="entry name" value="LACTOSE OPERON REPRESSOR"/>
    <property type="match status" value="1"/>
</dbReference>
<feature type="compositionally biased region" description="Basic residues" evidence="4">
    <location>
        <begin position="1"/>
        <end position="10"/>
    </location>
</feature>
<feature type="domain" description="HTH lacI-type" evidence="5">
    <location>
        <begin position="68"/>
        <end position="124"/>
    </location>
</feature>
<dbReference type="SMART" id="SM00354">
    <property type="entry name" value="HTH_LACI"/>
    <property type="match status" value="1"/>
</dbReference>
<dbReference type="CDD" id="cd06267">
    <property type="entry name" value="PBP1_LacI_sugar_binding-like"/>
    <property type="match status" value="1"/>
</dbReference>
<name>A0ABV3DB31_9ACTN</name>
<dbReference type="RefSeq" id="WP_358349635.1">
    <property type="nucleotide sequence ID" value="NZ_JBEZFP010000009.1"/>
</dbReference>
<evidence type="ECO:0000313" key="6">
    <source>
        <dbReference type="EMBL" id="MEU8132950.1"/>
    </source>
</evidence>
<dbReference type="Gene3D" id="1.10.260.40">
    <property type="entry name" value="lambda repressor-like DNA-binding domains"/>
    <property type="match status" value="1"/>
</dbReference>
<gene>
    <name evidence="6" type="ORF">AB0C36_05530</name>
</gene>
<dbReference type="EMBL" id="JBEZFP010000009">
    <property type="protein sequence ID" value="MEU8132950.1"/>
    <property type="molecule type" value="Genomic_DNA"/>
</dbReference>
<dbReference type="InterPro" id="IPR010982">
    <property type="entry name" value="Lambda_DNA-bd_dom_sf"/>
</dbReference>
<keyword evidence="7" id="KW-1185">Reference proteome</keyword>
<dbReference type="InterPro" id="IPR028082">
    <property type="entry name" value="Peripla_BP_I"/>
</dbReference>
<dbReference type="Pfam" id="PF13377">
    <property type="entry name" value="Peripla_BP_3"/>
    <property type="match status" value="1"/>
</dbReference>
<dbReference type="PROSITE" id="PS50932">
    <property type="entry name" value="HTH_LACI_2"/>
    <property type="match status" value="1"/>
</dbReference>